<feature type="repeat" description="WD" evidence="3">
    <location>
        <begin position="320"/>
        <end position="352"/>
    </location>
</feature>
<evidence type="ECO:0000313" key="5">
    <source>
        <dbReference type="EMBL" id="KAK3009446.1"/>
    </source>
</evidence>
<evidence type="ECO:0000256" key="3">
    <source>
        <dbReference type="PROSITE-ProRule" id="PRU00221"/>
    </source>
</evidence>
<feature type="repeat" description="WD" evidence="3">
    <location>
        <begin position="233"/>
        <end position="274"/>
    </location>
</feature>
<name>A0AA88VIB9_9ASTE</name>
<dbReference type="InterPro" id="IPR036322">
    <property type="entry name" value="WD40_repeat_dom_sf"/>
</dbReference>
<comment type="caution">
    <text evidence="5">The sequence shown here is derived from an EMBL/GenBank/DDBJ whole genome shotgun (WGS) entry which is preliminary data.</text>
</comment>
<keyword evidence="6" id="KW-1185">Reference proteome</keyword>
<keyword evidence="1 3" id="KW-0853">WD repeat</keyword>
<dbReference type="InterPro" id="IPR015943">
    <property type="entry name" value="WD40/YVTN_repeat-like_dom_sf"/>
</dbReference>
<protein>
    <submittedName>
        <fullName evidence="5">Uncharacterized protein</fullName>
    </submittedName>
</protein>
<evidence type="ECO:0000256" key="2">
    <source>
        <dbReference type="ARBA" id="ARBA00022737"/>
    </source>
</evidence>
<reference evidence="5" key="1">
    <citation type="submission" date="2022-12" db="EMBL/GenBank/DDBJ databases">
        <title>Draft genome assemblies for two species of Escallonia (Escalloniales).</title>
        <authorList>
            <person name="Chanderbali A."/>
            <person name="Dervinis C."/>
            <person name="Anghel I."/>
            <person name="Soltis D."/>
            <person name="Soltis P."/>
            <person name="Zapata F."/>
        </authorList>
    </citation>
    <scope>NUCLEOTIDE SEQUENCE</scope>
    <source>
        <strain evidence="5">UCBG64.0493</strain>
        <tissue evidence="5">Leaf</tissue>
    </source>
</reference>
<organism evidence="5 6">
    <name type="scientific">Escallonia herrerae</name>
    <dbReference type="NCBI Taxonomy" id="1293975"/>
    <lineage>
        <taxon>Eukaryota</taxon>
        <taxon>Viridiplantae</taxon>
        <taxon>Streptophyta</taxon>
        <taxon>Embryophyta</taxon>
        <taxon>Tracheophyta</taxon>
        <taxon>Spermatophyta</taxon>
        <taxon>Magnoliopsida</taxon>
        <taxon>eudicotyledons</taxon>
        <taxon>Gunneridae</taxon>
        <taxon>Pentapetalae</taxon>
        <taxon>asterids</taxon>
        <taxon>campanulids</taxon>
        <taxon>Escalloniales</taxon>
        <taxon>Escalloniaceae</taxon>
        <taxon>Escallonia</taxon>
    </lineage>
</organism>
<feature type="repeat" description="WD" evidence="3">
    <location>
        <begin position="360"/>
        <end position="392"/>
    </location>
</feature>
<dbReference type="PROSITE" id="PS50294">
    <property type="entry name" value="WD_REPEATS_REGION"/>
    <property type="match status" value="3"/>
</dbReference>
<dbReference type="PANTHER" id="PTHR14221">
    <property type="entry name" value="WD REPEAT DOMAIN 44"/>
    <property type="match status" value="1"/>
</dbReference>
<dbReference type="Proteomes" id="UP001188597">
    <property type="component" value="Unassembled WGS sequence"/>
</dbReference>
<dbReference type="PROSITE" id="PS50082">
    <property type="entry name" value="WD_REPEATS_2"/>
    <property type="match status" value="3"/>
</dbReference>
<dbReference type="InterPro" id="IPR001680">
    <property type="entry name" value="WD40_rpt"/>
</dbReference>
<dbReference type="Gene3D" id="2.130.10.10">
    <property type="entry name" value="YVTN repeat-like/Quinoprotein amine dehydrogenase"/>
    <property type="match status" value="1"/>
</dbReference>
<dbReference type="InterPro" id="IPR040324">
    <property type="entry name" value="WDR44/Dgr2"/>
</dbReference>
<feature type="compositionally biased region" description="Polar residues" evidence="4">
    <location>
        <begin position="583"/>
        <end position="593"/>
    </location>
</feature>
<proteinExistence type="predicted"/>
<dbReference type="AlphaFoldDB" id="A0AA88VIB9"/>
<accession>A0AA88VIB9</accession>
<dbReference type="SMART" id="SM00320">
    <property type="entry name" value="WD40"/>
    <property type="match status" value="6"/>
</dbReference>
<gene>
    <name evidence="5" type="ORF">RJ639_013205</name>
</gene>
<feature type="region of interest" description="Disordered" evidence="4">
    <location>
        <begin position="574"/>
        <end position="599"/>
    </location>
</feature>
<dbReference type="PRINTS" id="PR00320">
    <property type="entry name" value="GPROTEINBRPT"/>
</dbReference>
<keyword evidence="2" id="KW-0677">Repeat</keyword>
<dbReference type="EMBL" id="JAVXUP010001646">
    <property type="protein sequence ID" value="KAK3009446.1"/>
    <property type="molecule type" value="Genomic_DNA"/>
</dbReference>
<dbReference type="InterPro" id="IPR020472">
    <property type="entry name" value="WD40_PAC1"/>
</dbReference>
<sequence>MEMKALQDMLSFDEGEEIFFDTEDCLLLEESVVGKEELVHKSLGYEVWKSQPESVQERRGRFFSDMGFVEFTPKHDVVRSDGSDALGLERIVECSGAVSSSCDLLVESVDKTIEGYPRELNRQANCMVDDLDQGRLGDVTVSLEKETAWHTFAAEHFKHRQPHGYVDKHKNAYKKKVRSWWKNLKLMFKRNRGTHGLDVLKPVAETPKVNRVNVQQNKKGCMEFSAVYVGQEFHAHEGQIWTMKFSADGQFLASGGEDGVVRIWRVTSADISCKTSSGDCNFVSQGKKGKSSPRMNRSDHASVVIPSKVFKIEELPLQEFHGHTTDVLDLAWSDSNCLLSSSKDKTVRLWQVWHDNCLGVFHHNNYVTSIQFNPVDENYFISGSIDGKVRIWGALERRVVDWADVRDVVTAVCYQPNGKGFIVGTLTGTCRFFELSGSGLLLNTEMHINGRNKSGTKITGIQMLVPSLQFPLEDSQRVMISSEDSKVRIFNGIDVVHKYQGLPKSGSQMSASFASTGRHIISVGEDSRVYVWNYDDMCIPLSKHKKSTRSCEHFFFEGVSVAIPWSGMGVEQQNGPGCDTPRCSHTQSHQKASSWGKGKDSERFSLTNWFFIDGSCRGSATWPEEKLPLWDVSVEEHDCHPCSNHDHLPHVQQHQNNSYNCRVPSTTWGLVIVAAGSDGMIRAFHNYGLPVRI</sequence>
<dbReference type="Pfam" id="PF00400">
    <property type="entry name" value="WD40"/>
    <property type="match status" value="4"/>
</dbReference>
<evidence type="ECO:0000313" key="6">
    <source>
        <dbReference type="Proteomes" id="UP001188597"/>
    </source>
</evidence>
<evidence type="ECO:0000256" key="4">
    <source>
        <dbReference type="SAM" id="MobiDB-lite"/>
    </source>
</evidence>
<dbReference type="SUPFAM" id="SSF50978">
    <property type="entry name" value="WD40 repeat-like"/>
    <property type="match status" value="1"/>
</dbReference>
<evidence type="ECO:0000256" key="1">
    <source>
        <dbReference type="ARBA" id="ARBA00022574"/>
    </source>
</evidence>
<dbReference type="PANTHER" id="PTHR14221:SF31">
    <property type="entry name" value="TRANSDUCIN_WD40 REPEAT-LIKE SUPERFAMILY PROTEIN"/>
    <property type="match status" value="1"/>
</dbReference>